<evidence type="ECO:0000256" key="1">
    <source>
        <dbReference type="SAM" id="Phobius"/>
    </source>
</evidence>
<keyword evidence="1" id="KW-0812">Transmembrane</keyword>
<sequence length="249" mass="28337">MDYSNLIVKESDDTYVVMQMGSLRRRHELPGDILPCNRASVTEGFRKAIRWCLIIGALWVFNLQSLQSCMMEELLRKCKSLHLLLQSPELDLDAAISSIKATQADFSEVEELDHRFGEESFQSLQTFNVCNIPGHRGSLSLQKSTSLKTDMTMYLGAQGLGIIIIIIITIPDWYYQWAAERTFSCMKRIKTWLRTIMLDEHVRDLALIAVLLVVPPTSSRGHIDGMIPPGSWNTLSQYETKYSTIPVSY</sequence>
<comment type="caution">
    <text evidence="3">The sequence shown here is derived from an EMBL/GenBank/DDBJ whole genome shotgun (WGS) entry which is preliminary data.</text>
</comment>
<accession>A0A7J6RBY5</accession>
<name>A0A7J6RBY5_PEROL</name>
<evidence type="ECO:0000313" key="5">
    <source>
        <dbReference type="Proteomes" id="UP000574390"/>
    </source>
</evidence>
<dbReference type="EMBL" id="JABANO010032932">
    <property type="protein sequence ID" value="KAF4707746.1"/>
    <property type="molecule type" value="Genomic_DNA"/>
</dbReference>
<keyword evidence="1" id="KW-1133">Transmembrane helix</keyword>
<evidence type="ECO:0000313" key="4">
    <source>
        <dbReference type="Proteomes" id="UP000553632"/>
    </source>
</evidence>
<dbReference type="Proteomes" id="UP000553632">
    <property type="component" value="Unassembled WGS sequence"/>
</dbReference>
<dbReference type="EMBL" id="JABANM010023268">
    <property type="protein sequence ID" value="KAF4718178.1"/>
    <property type="molecule type" value="Genomic_DNA"/>
</dbReference>
<gene>
    <name evidence="3" type="ORF">FOZ62_004922</name>
    <name evidence="2" type="ORF">FOZ63_005688</name>
</gene>
<dbReference type="Proteomes" id="UP000574390">
    <property type="component" value="Unassembled WGS sequence"/>
</dbReference>
<proteinExistence type="predicted"/>
<reference evidence="4 5" key="1">
    <citation type="submission" date="2020-04" db="EMBL/GenBank/DDBJ databases">
        <title>Perkinsus olseni comparative genomics.</title>
        <authorList>
            <person name="Bogema D.R."/>
        </authorList>
    </citation>
    <scope>NUCLEOTIDE SEQUENCE [LARGE SCALE GENOMIC DNA]</scope>
    <source>
        <strain evidence="3">ATCC PRA-205</strain>
        <strain evidence="2 4">ATCC PRA-207</strain>
    </source>
</reference>
<keyword evidence="4" id="KW-1185">Reference proteome</keyword>
<keyword evidence="1" id="KW-0472">Membrane</keyword>
<feature type="transmembrane region" description="Helical" evidence="1">
    <location>
        <begin position="153"/>
        <end position="175"/>
    </location>
</feature>
<evidence type="ECO:0000313" key="2">
    <source>
        <dbReference type="EMBL" id="KAF4707746.1"/>
    </source>
</evidence>
<dbReference type="AlphaFoldDB" id="A0A7J6RBY5"/>
<protein>
    <submittedName>
        <fullName evidence="3">Uncharacterized protein</fullName>
    </submittedName>
</protein>
<organism evidence="3 5">
    <name type="scientific">Perkinsus olseni</name>
    <name type="common">Perkinsus atlanticus</name>
    <dbReference type="NCBI Taxonomy" id="32597"/>
    <lineage>
        <taxon>Eukaryota</taxon>
        <taxon>Sar</taxon>
        <taxon>Alveolata</taxon>
        <taxon>Perkinsozoa</taxon>
        <taxon>Perkinsea</taxon>
        <taxon>Perkinsida</taxon>
        <taxon>Perkinsidae</taxon>
        <taxon>Perkinsus</taxon>
    </lineage>
</organism>
<evidence type="ECO:0000313" key="3">
    <source>
        <dbReference type="EMBL" id="KAF4718178.1"/>
    </source>
</evidence>